<keyword evidence="2" id="KW-1133">Transmembrane helix</keyword>
<evidence type="ECO:0000313" key="3">
    <source>
        <dbReference type="EMBL" id="KDQ56057.1"/>
    </source>
</evidence>
<protein>
    <submittedName>
        <fullName evidence="3">Uncharacterized protein</fullName>
    </submittedName>
</protein>
<name>A0A067PXQ8_9AGAM</name>
<feature type="region of interest" description="Disordered" evidence="1">
    <location>
        <begin position="299"/>
        <end position="328"/>
    </location>
</feature>
<feature type="transmembrane region" description="Helical" evidence="2">
    <location>
        <begin position="150"/>
        <end position="173"/>
    </location>
</feature>
<gene>
    <name evidence="3" type="ORF">JAAARDRAFT_195285</name>
</gene>
<keyword evidence="4" id="KW-1185">Reference proteome</keyword>
<evidence type="ECO:0000256" key="2">
    <source>
        <dbReference type="SAM" id="Phobius"/>
    </source>
</evidence>
<feature type="transmembrane region" description="Helical" evidence="2">
    <location>
        <begin position="239"/>
        <end position="262"/>
    </location>
</feature>
<evidence type="ECO:0000313" key="4">
    <source>
        <dbReference type="Proteomes" id="UP000027265"/>
    </source>
</evidence>
<evidence type="ECO:0000256" key="1">
    <source>
        <dbReference type="SAM" id="MobiDB-lite"/>
    </source>
</evidence>
<feature type="transmembrane region" description="Helical" evidence="2">
    <location>
        <begin position="98"/>
        <end position="121"/>
    </location>
</feature>
<dbReference type="InParanoid" id="A0A067PXQ8"/>
<sequence length="328" mass="37126">MSISPSSYSTITILPFIKANTDDNHLLTPYNLPPTLVAQMLPYYAANVGNRNTGLGRARQASNRPSRVIPTNSSRVLIFTPKVIMQFRVYAMYNRAKWVLAFTFTCFIIQIGITLYIFGLYEYVLVISLQFGPWTVCAATQMPTNAAGTWLATIAFEGILFFFAVYKTVIHLLRLNHPWTRSGATEVLLRDNILYFLVIFSIYCLMAIAWNTFPVRCSVTTLLFSLRTKDLTLRPRRQVIWMEILSSLNIMATCTLGCRLILNIREVSYRHEECVNTQEIDFQLRELVDGLQQGVVSSGVDPANNLAPGRRDDSGDQAIEEESRQVVA</sequence>
<dbReference type="EMBL" id="KL197723">
    <property type="protein sequence ID" value="KDQ56057.1"/>
    <property type="molecule type" value="Genomic_DNA"/>
</dbReference>
<dbReference type="Proteomes" id="UP000027265">
    <property type="component" value="Unassembled WGS sequence"/>
</dbReference>
<dbReference type="OrthoDB" id="3349377at2759"/>
<accession>A0A067PXQ8</accession>
<dbReference type="AlphaFoldDB" id="A0A067PXQ8"/>
<proteinExistence type="predicted"/>
<keyword evidence="2" id="KW-0812">Transmembrane</keyword>
<dbReference type="HOGENOM" id="CLU_847473_0_0_1"/>
<keyword evidence="2" id="KW-0472">Membrane</keyword>
<organism evidence="3 4">
    <name type="scientific">Jaapia argillacea MUCL 33604</name>
    <dbReference type="NCBI Taxonomy" id="933084"/>
    <lineage>
        <taxon>Eukaryota</taxon>
        <taxon>Fungi</taxon>
        <taxon>Dikarya</taxon>
        <taxon>Basidiomycota</taxon>
        <taxon>Agaricomycotina</taxon>
        <taxon>Agaricomycetes</taxon>
        <taxon>Agaricomycetidae</taxon>
        <taxon>Jaapiales</taxon>
        <taxon>Jaapiaceae</taxon>
        <taxon>Jaapia</taxon>
    </lineage>
</organism>
<reference evidence="4" key="1">
    <citation type="journal article" date="2014" name="Proc. Natl. Acad. Sci. U.S.A.">
        <title>Extensive sampling of basidiomycete genomes demonstrates inadequacy of the white-rot/brown-rot paradigm for wood decay fungi.</title>
        <authorList>
            <person name="Riley R."/>
            <person name="Salamov A.A."/>
            <person name="Brown D.W."/>
            <person name="Nagy L.G."/>
            <person name="Floudas D."/>
            <person name="Held B.W."/>
            <person name="Levasseur A."/>
            <person name="Lombard V."/>
            <person name="Morin E."/>
            <person name="Otillar R."/>
            <person name="Lindquist E.A."/>
            <person name="Sun H."/>
            <person name="LaButti K.M."/>
            <person name="Schmutz J."/>
            <person name="Jabbour D."/>
            <person name="Luo H."/>
            <person name="Baker S.E."/>
            <person name="Pisabarro A.G."/>
            <person name="Walton J.D."/>
            <person name="Blanchette R.A."/>
            <person name="Henrissat B."/>
            <person name="Martin F."/>
            <person name="Cullen D."/>
            <person name="Hibbett D.S."/>
            <person name="Grigoriev I.V."/>
        </authorList>
    </citation>
    <scope>NUCLEOTIDE SEQUENCE [LARGE SCALE GENOMIC DNA]</scope>
    <source>
        <strain evidence="4">MUCL 33604</strain>
    </source>
</reference>
<feature type="transmembrane region" description="Helical" evidence="2">
    <location>
        <begin position="193"/>
        <end position="213"/>
    </location>
</feature>